<evidence type="ECO:0000256" key="5">
    <source>
        <dbReference type="ARBA" id="ARBA00022840"/>
    </source>
</evidence>
<feature type="transmembrane region" description="Helical" evidence="8">
    <location>
        <begin position="495"/>
        <end position="515"/>
    </location>
</feature>
<feature type="domain" description="ABC transmembrane type-1" evidence="10">
    <location>
        <begin position="378"/>
        <end position="663"/>
    </location>
</feature>
<dbReference type="Proteomes" id="UP000053599">
    <property type="component" value="Unassembled WGS sequence"/>
</dbReference>
<dbReference type="GO" id="GO:0005737">
    <property type="term" value="C:cytoplasm"/>
    <property type="evidence" value="ECO:0007669"/>
    <property type="project" value="UniProtKB-ARBA"/>
</dbReference>
<dbReference type="GO" id="GO:0140359">
    <property type="term" value="F:ABC-type transporter activity"/>
    <property type="evidence" value="ECO:0007669"/>
    <property type="project" value="InterPro"/>
</dbReference>
<protein>
    <submittedName>
        <fullName evidence="11">Uncharacterized protein</fullName>
    </submittedName>
</protein>
<feature type="transmembrane region" description="Helical" evidence="8">
    <location>
        <begin position="636"/>
        <end position="658"/>
    </location>
</feature>
<evidence type="ECO:0000313" key="11">
    <source>
        <dbReference type="EMBL" id="KIV78039.1"/>
    </source>
</evidence>
<dbReference type="PROSITE" id="PS50929">
    <property type="entry name" value="ABC_TM1F"/>
    <property type="match status" value="1"/>
</dbReference>
<comment type="subcellular location">
    <subcellularLocation>
        <location evidence="1">Membrane</location>
        <topology evidence="1">Multi-pass membrane protein</topology>
    </subcellularLocation>
</comment>
<evidence type="ECO:0000256" key="4">
    <source>
        <dbReference type="ARBA" id="ARBA00022741"/>
    </source>
</evidence>
<dbReference type="PROSITE" id="PS00211">
    <property type="entry name" value="ABC_TRANSPORTER_1"/>
    <property type="match status" value="1"/>
</dbReference>
<dbReference type="PANTHER" id="PTHR24221:SF288">
    <property type="entry name" value="P-LOOP CONTAINING NUCLEOSIDE TRIPHOSPHATE HYDROLASE PROTEIN"/>
    <property type="match status" value="1"/>
</dbReference>
<evidence type="ECO:0000256" key="1">
    <source>
        <dbReference type="ARBA" id="ARBA00004141"/>
    </source>
</evidence>
<evidence type="ECO:0000256" key="8">
    <source>
        <dbReference type="SAM" id="Phobius"/>
    </source>
</evidence>
<dbReference type="Gene3D" id="1.20.1560.10">
    <property type="entry name" value="ABC transporter type 1, transmembrane domain"/>
    <property type="match status" value="1"/>
</dbReference>
<dbReference type="AlphaFoldDB" id="A0A0D1YB96"/>
<evidence type="ECO:0000256" key="7">
    <source>
        <dbReference type="ARBA" id="ARBA00023136"/>
    </source>
</evidence>
<reference evidence="11 12" key="1">
    <citation type="submission" date="2015-01" db="EMBL/GenBank/DDBJ databases">
        <title>The Genome Sequence of Exophiala sideris CBS121828.</title>
        <authorList>
            <consortium name="The Broad Institute Genomics Platform"/>
            <person name="Cuomo C."/>
            <person name="de Hoog S."/>
            <person name="Gorbushina A."/>
            <person name="Stielow B."/>
            <person name="Teixiera M."/>
            <person name="Abouelleil A."/>
            <person name="Chapman S.B."/>
            <person name="Priest M."/>
            <person name="Young S.K."/>
            <person name="Wortman J."/>
            <person name="Nusbaum C."/>
            <person name="Birren B."/>
        </authorList>
    </citation>
    <scope>NUCLEOTIDE SEQUENCE [LARGE SCALE GENOMIC DNA]</scope>
    <source>
        <strain evidence="11 12">CBS 121828</strain>
    </source>
</reference>
<dbReference type="SUPFAM" id="SSF52540">
    <property type="entry name" value="P-loop containing nucleoside triphosphate hydrolases"/>
    <property type="match status" value="2"/>
</dbReference>
<dbReference type="SMART" id="SM00382">
    <property type="entry name" value="AAA"/>
    <property type="match status" value="2"/>
</dbReference>
<dbReference type="InterPro" id="IPR011527">
    <property type="entry name" value="ABC1_TM_dom"/>
</dbReference>
<dbReference type="InterPro" id="IPR003593">
    <property type="entry name" value="AAA+_ATPase"/>
</dbReference>
<dbReference type="InterPro" id="IPR003439">
    <property type="entry name" value="ABC_transporter-like_ATP-bd"/>
</dbReference>
<evidence type="ECO:0000313" key="12">
    <source>
        <dbReference type="Proteomes" id="UP000053599"/>
    </source>
</evidence>
<dbReference type="GO" id="GO:0005524">
    <property type="term" value="F:ATP binding"/>
    <property type="evidence" value="ECO:0007669"/>
    <property type="project" value="UniProtKB-KW"/>
</dbReference>
<keyword evidence="2" id="KW-0813">Transport</keyword>
<sequence length="967" mass="105727">MRFYGPQNGSITIDGNHIQDIDKTWLRNNITFIQQHCTLFNETIYTNVALGCQEHERVTNAQVTECLEFAALQTTISDLADGHDTRVGSGGSTLSGGQKQRIAIARARLRNTPILILDEATSALDKLSRSSVMRAIRTWRRGRTTIIITHDLESIQTDDFVYVISAGRVVQQGRRGTLASLGVDPAAKDPRVSRGRFPPQRLKPKDFTGQVPLSLAGHESHALCTTTEAASAMGVLPHGPIILATGTVVDRLKKGISAHTGAALQNLKRQSLSRAKATYSIGPTQPVADLFHESSVEALTDTRNTRATWGVEPSTAIDNKPLPMPPSAIELSDRAIESRAHGTKAPLTTVAETSRTSMRAILVSVWPTDDKVNQIKLFLGVLSVLVHAGSPPAFSYAVIQIFGTFSMTTGYHQRVLFYSMAVLGIAAADALASFAMHHLLESVSQLWVDRLRNEAVRRILQQPKGWFDDITNRPSRLLASLDHNAEDIKTVVDRFATQIVVVIAMMTTALLWSFVTCWKMTLVSLAASPILYAVTKSFQMISSHWERRTDAARAKISDILLETFSDIKTTRSLTLESYFHKKYSEAINQAFYVGNRRAMFGALFFGISDSAVTLFTSMIFWYGAYLVKHEEWPVKSILTVFALLLFCTASATAVVTYIPQTSAATGTADRLLRLAQMPVISHEGIGLLRLDRHDPSTLSGPIHFINQTFFYPSRPKVAALRRLNFTIPSGKCTAIVGASGSGKSTIAALILGLYPPSTDNLNLSDSPPSLTLSGRDIRTLDLATLRSLIAIVPQPPVLLPATVRENIIYGLEPGSELVSASSIEASARATGIHEFIQSLPQGYATLIGDGGLGISGGQAQRIVIARALIRDPKILILDEATSALDHESAEIIRRSIINLTRREGGKLTVIVVTHVEEMMSFADHVVVLDKGRMIEEGSFQDLVDRKGKLWELLRLGGNPRTSAEEND</sequence>
<accession>A0A0D1YB96</accession>
<dbReference type="FunFam" id="3.40.50.300:FF:000604">
    <property type="entry name" value="ABC transporter B family member 28"/>
    <property type="match status" value="1"/>
</dbReference>
<proteinExistence type="predicted"/>
<keyword evidence="3 8" id="KW-0812">Transmembrane</keyword>
<keyword evidence="7 8" id="KW-0472">Membrane</keyword>
<feature type="domain" description="ABC transporter" evidence="9">
    <location>
        <begin position="1"/>
        <end position="191"/>
    </location>
</feature>
<dbReference type="GO" id="GO:0016887">
    <property type="term" value="F:ATP hydrolysis activity"/>
    <property type="evidence" value="ECO:0007669"/>
    <property type="project" value="InterPro"/>
</dbReference>
<dbReference type="CDD" id="cd18578">
    <property type="entry name" value="ABC_6TM_Pgp_ABCB1_D2_like"/>
    <property type="match status" value="1"/>
</dbReference>
<evidence type="ECO:0000256" key="6">
    <source>
        <dbReference type="ARBA" id="ARBA00022989"/>
    </source>
</evidence>
<dbReference type="GO" id="GO:0016020">
    <property type="term" value="C:membrane"/>
    <property type="evidence" value="ECO:0007669"/>
    <property type="project" value="UniProtKB-SubCell"/>
</dbReference>
<dbReference type="OrthoDB" id="6500128at2759"/>
<feature type="transmembrane region" description="Helical" evidence="8">
    <location>
        <begin position="415"/>
        <end position="440"/>
    </location>
</feature>
<evidence type="ECO:0000256" key="3">
    <source>
        <dbReference type="ARBA" id="ARBA00022692"/>
    </source>
</evidence>
<dbReference type="Pfam" id="PF00664">
    <property type="entry name" value="ABC_membrane"/>
    <property type="match status" value="1"/>
</dbReference>
<dbReference type="EMBL" id="KN846954">
    <property type="protein sequence ID" value="KIV78039.1"/>
    <property type="molecule type" value="Genomic_DNA"/>
</dbReference>
<feature type="transmembrane region" description="Helical" evidence="8">
    <location>
        <begin position="377"/>
        <end position="403"/>
    </location>
</feature>
<dbReference type="STRING" id="1016849.A0A0D1YB96"/>
<evidence type="ECO:0000259" key="9">
    <source>
        <dbReference type="PROSITE" id="PS50893"/>
    </source>
</evidence>
<dbReference type="Gene3D" id="3.40.50.300">
    <property type="entry name" value="P-loop containing nucleotide triphosphate hydrolases"/>
    <property type="match status" value="2"/>
</dbReference>
<organism evidence="11 12">
    <name type="scientific">Exophiala sideris</name>
    <dbReference type="NCBI Taxonomy" id="1016849"/>
    <lineage>
        <taxon>Eukaryota</taxon>
        <taxon>Fungi</taxon>
        <taxon>Dikarya</taxon>
        <taxon>Ascomycota</taxon>
        <taxon>Pezizomycotina</taxon>
        <taxon>Eurotiomycetes</taxon>
        <taxon>Chaetothyriomycetidae</taxon>
        <taxon>Chaetothyriales</taxon>
        <taxon>Herpotrichiellaceae</taxon>
        <taxon>Exophiala</taxon>
    </lineage>
</organism>
<dbReference type="Pfam" id="PF00005">
    <property type="entry name" value="ABC_tran"/>
    <property type="match status" value="2"/>
</dbReference>
<feature type="domain" description="ABC transporter" evidence="9">
    <location>
        <begin position="702"/>
        <end position="955"/>
    </location>
</feature>
<keyword evidence="4" id="KW-0547">Nucleotide-binding</keyword>
<dbReference type="InterPro" id="IPR027417">
    <property type="entry name" value="P-loop_NTPase"/>
</dbReference>
<evidence type="ECO:0000259" key="10">
    <source>
        <dbReference type="PROSITE" id="PS50929"/>
    </source>
</evidence>
<keyword evidence="5" id="KW-0067">ATP-binding</keyword>
<dbReference type="InterPro" id="IPR017871">
    <property type="entry name" value="ABC_transporter-like_CS"/>
</dbReference>
<dbReference type="PANTHER" id="PTHR24221">
    <property type="entry name" value="ATP-BINDING CASSETTE SUB-FAMILY B"/>
    <property type="match status" value="1"/>
</dbReference>
<name>A0A0D1YB96_9EURO</name>
<dbReference type="HOGENOM" id="CLU_000604_17_2_1"/>
<gene>
    <name evidence="11" type="ORF">PV11_09802</name>
</gene>
<evidence type="ECO:0000256" key="2">
    <source>
        <dbReference type="ARBA" id="ARBA00022448"/>
    </source>
</evidence>
<dbReference type="SUPFAM" id="SSF90123">
    <property type="entry name" value="ABC transporter transmembrane region"/>
    <property type="match status" value="1"/>
</dbReference>
<dbReference type="PROSITE" id="PS50893">
    <property type="entry name" value="ABC_TRANSPORTER_2"/>
    <property type="match status" value="2"/>
</dbReference>
<dbReference type="InterPro" id="IPR039421">
    <property type="entry name" value="Type_1_exporter"/>
</dbReference>
<dbReference type="InterPro" id="IPR036640">
    <property type="entry name" value="ABC1_TM_sf"/>
</dbReference>
<keyword evidence="6 8" id="KW-1133">Transmembrane helix</keyword>
<feature type="transmembrane region" description="Helical" evidence="8">
    <location>
        <begin position="602"/>
        <end position="624"/>
    </location>
</feature>